<evidence type="ECO:0000256" key="18">
    <source>
        <dbReference type="ARBA" id="ARBA00058802"/>
    </source>
</evidence>
<evidence type="ECO:0000256" key="1">
    <source>
        <dbReference type="ARBA" id="ARBA00004424"/>
    </source>
</evidence>
<comment type="function">
    <text evidence="18">Sodium-dependent multivitamin transporter that mediates the electrogenic transport of pantothenate, biotin, lipoate and iodide. Functions as a Na(+)-coupled substrate symporter where the stoichiometry of Na(+):substrate is 2:1, creating an electrochemical Na(+) gradient used as driving force for substrate uptake. Required for biotin and pantothenate uptake in the intestine across the brush border membrane. Plays a role in the maintenance of intestinal mucosa integrity, by providing the gut mucosa with biotin. Contributes to the luminal uptake of biotin and pantothenate into the brain across the blood-brain barrier.</text>
</comment>
<dbReference type="GO" id="GO:0098660">
    <property type="term" value="P:inorganic ion transmembrane transport"/>
    <property type="evidence" value="ECO:0007669"/>
    <property type="project" value="UniProtKB-ARBA"/>
</dbReference>
<dbReference type="Proteomes" id="UP001274896">
    <property type="component" value="Unassembled WGS sequence"/>
</dbReference>
<evidence type="ECO:0000256" key="4">
    <source>
        <dbReference type="ARBA" id="ARBA00022475"/>
    </source>
</evidence>
<comment type="catalytic activity">
    <reaction evidence="14">
        <text>iodide(out) + 2 Na(+)(out) = iodide(in) + 2 Na(+)(in)</text>
        <dbReference type="Rhea" id="RHEA:71207"/>
        <dbReference type="ChEBI" id="CHEBI:16382"/>
        <dbReference type="ChEBI" id="CHEBI:29101"/>
    </reaction>
</comment>
<evidence type="ECO:0000256" key="7">
    <source>
        <dbReference type="ARBA" id="ARBA00022989"/>
    </source>
</evidence>
<sequence length="624" mass="68002">MGDRDQMHFTAVDYAIFVLLLVASTGIGLFHAFSGGRQSTTREFLLADRSMSCLPVSLSLLATFQSAVAILGAPAEIYAYGTQYWFLGCSYFLGLLIPAHIFIPVFYRLRLTSAYQYLELRFNKTVRICGTMTFIFQMVIYMGVVLYAPALALNAVTGFDLWGAVLAMGLVCTLYTALGGLKAVIWTDVFQTIVMFAGQLAVIVVGTHQAGGIAEVWMKAQNGSRISGIELNPDPLERHTFWTLAVGGIFLMLALYGVNQAQVQRYLSSRSEREAIMSCYVVFPCQQIVLALGCLMGLVMFARYGEDSPLDKGYVQTNDQMVLYFVMDVLRDLPGLPGLFVACLFSGALSTISSAFNSLATVTMEDLIKPFYPGMTEARATLLSKGLALGYGLVCLAMAYIASLMGSVLQAALSIFGMVGGPLLGLFCLGMFFPWANSIGAVTGLVSGLIMAFWIGIGSFVSRMQVSGTPIFNTTILHDTGNTTAILTTVITSVTAKPKPSGLQGLYSLSYMWYSAHNSATVVVVGLLVSLLTGPWKEKELTPGTVFPVLGMLLFFLPDRYREKLCCVTPLEHKSQALNRQPYQNGKKENGVVQIQDEDKNEQEESKTTQVSCKLVNVEQETAL</sequence>
<feature type="transmembrane region" description="Helical" evidence="23">
    <location>
        <begin position="279"/>
        <end position="302"/>
    </location>
</feature>
<comment type="subcellular location">
    <subcellularLocation>
        <location evidence="1">Apical cell membrane</location>
        <topology evidence="1">Multi-pass membrane protein</topology>
    </subcellularLocation>
</comment>
<evidence type="ECO:0000256" key="23">
    <source>
        <dbReference type="SAM" id="Phobius"/>
    </source>
</evidence>
<dbReference type="EMBL" id="JAUCMX010000019">
    <property type="protein sequence ID" value="KAK3516440.1"/>
    <property type="molecule type" value="Genomic_DNA"/>
</dbReference>
<keyword evidence="3" id="KW-0813">Transport</keyword>
<evidence type="ECO:0000256" key="12">
    <source>
        <dbReference type="ARBA" id="ARBA00023201"/>
    </source>
</evidence>
<keyword evidence="13" id="KW-0092">Biotin</keyword>
<dbReference type="FunFam" id="1.20.1730.10:FF:000011">
    <property type="entry name" value="sodium-dependent multivitamin transporter isoform X1"/>
    <property type="match status" value="1"/>
</dbReference>
<feature type="transmembrane region" description="Helical" evidence="23">
    <location>
        <begin position="128"/>
        <end position="149"/>
    </location>
</feature>
<feature type="transmembrane region" description="Helical" evidence="23">
    <location>
        <begin position="53"/>
        <end position="72"/>
    </location>
</feature>
<keyword evidence="11" id="KW-0325">Glycoprotein</keyword>
<reference evidence="24" key="1">
    <citation type="submission" date="2023-06" db="EMBL/GenBank/DDBJ databases">
        <title>Male Hemibagrus guttatus genome.</title>
        <authorList>
            <person name="Bian C."/>
        </authorList>
    </citation>
    <scope>NUCLEOTIDE SEQUENCE</scope>
    <source>
        <strain evidence="24">Male_cb2023</strain>
        <tissue evidence="24">Muscle</tissue>
    </source>
</reference>
<keyword evidence="8" id="KW-0915">Sodium</keyword>
<evidence type="ECO:0000256" key="14">
    <source>
        <dbReference type="ARBA" id="ARBA00036099"/>
    </source>
</evidence>
<feature type="transmembrane region" description="Helical" evidence="23">
    <location>
        <begin position="339"/>
        <end position="362"/>
    </location>
</feature>
<dbReference type="InterPro" id="IPR038377">
    <property type="entry name" value="Na/Glc_symporter_sf"/>
</dbReference>
<dbReference type="GO" id="GO:0015075">
    <property type="term" value="F:monoatomic ion transmembrane transporter activity"/>
    <property type="evidence" value="ECO:0007669"/>
    <property type="project" value="UniProtKB-ARBA"/>
</dbReference>
<feature type="transmembrane region" description="Helical" evidence="23">
    <location>
        <begin position="439"/>
        <end position="461"/>
    </location>
</feature>
<feature type="transmembrane region" description="Helical" evidence="23">
    <location>
        <begin position="511"/>
        <end position="534"/>
    </location>
</feature>
<dbReference type="GO" id="GO:0015293">
    <property type="term" value="F:symporter activity"/>
    <property type="evidence" value="ECO:0007669"/>
    <property type="project" value="UniProtKB-KW"/>
</dbReference>
<dbReference type="GO" id="GO:0016324">
    <property type="term" value="C:apical plasma membrane"/>
    <property type="evidence" value="ECO:0007669"/>
    <property type="project" value="UniProtKB-SubCell"/>
</dbReference>
<evidence type="ECO:0000256" key="20">
    <source>
        <dbReference type="ARBA" id="ARBA00073170"/>
    </source>
</evidence>
<accession>A0AAE0Q9T4</accession>
<evidence type="ECO:0000256" key="21">
    <source>
        <dbReference type="ARBA" id="ARBA00078601"/>
    </source>
</evidence>
<comment type="catalytic activity">
    <reaction evidence="15">
        <text>(R)-pantothenate(out) + 2 Na(+)(out) = (R)-pantothenate(in) + 2 Na(+)(in)</text>
        <dbReference type="Rhea" id="RHEA:73371"/>
        <dbReference type="ChEBI" id="CHEBI:29032"/>
        <dbReference type="ChEBI" id="CHEBI:29101"/>
    </reaction>
</comment>
<keyword evidence="6" id="KW-0769">Symport</keyword>
<evidence type="ECO:0000313" key="24">
    <source>
        <dbReference type="EMBL" id="KAK3516440.1"/>
    </source>
</evidence>
<comment type="catalytic activity">
    <reaction evidence="16">
        <text>(R)-lipoate(out) + 2 Na(+)(out) = (R)-lipoate(in) + 2 Na(+)(in)</text>
        <dbReference type="Rhea" id="RHEA:73379"/>
        <dbReference type="ChEBI" id="CHEBI:29101"/>
        <dbReference type="ChEBI" id="CHEBI:83088"/>
    </reaction>
</comment>
<evidence type="ECO:0000256" key="16">
    <source>
        <dbReference type="ARBA" id="ARBA00050457"/>
    </source>
</evidence>
<feature type="transmembrane region" description="Helical" evidence="23">
    <location>
        <begin position="408"/>
        <end position="432"/>
    </location>
</feature>
<evidence type="ECO:0000256" key="2">
    <source>
        <dbReference type="ARBA" id="ARBA00006434"/>
    </source>
</evidence>
<evidence type="ECO:0000256" key="11">
    <source>
        <dbReference type="ARBA" id="ARBA00023180"/>
    </source>
</evidence>
<comment type="similarity">
    <text evidence="2 22">Belongs to the sodium:solute symporter (SSF) (TC 2.A.21) family.</text>
</comment>
<evidence type="ECO:0000256" key="22">
    <source>
        <dbReference type="RuleBase" id="RU362091"/>
    </source>
</evidence>
<dbReference type="PROSITE" id="PS00456">
    <property type="entry name" value="NA_SOLUT_SYMP_1"/>
    <property type="match status" value="1"/>
</dbReference>
<evidence type="ECO:0000256" key="6">
    <source>
        <dbReference type="ARBA" id="ARBA00022847"/>
    </source>
</evidence>
<keyword evidence="9" id="KW-0406">Ion transport</keyword>
<proteinExistence type="inferred from homology"/>
<feature type="transmembrane region" description="Helical" evidence="23">
    <location>
        <begin position="193"/>
        <end position="214"/>
    </location>
</feature>
<dbReference type="PANTHER" id="PTHR42985">
    <property type="entry name" value="SODIUM-COUPLED MONOCARBOXYLATE TRANSPORTER"/>
    <property type="match status" value="1"/>
</dbReference>
<evidence type="ECO:0000256" key="8">
    <source>
        <dbReference type="ARBA" id="ARBA00023053"/>
    </source>
</evidence>
<dbReference type="GO" id="GO:0090482">
    <property type="term" value="F:vitamin transmembrane transporter activity"/>
    <property type="evidence" value="ECO:0007669"/>
    <property type="project" value="UniProtKB-ARBA"/>
</dbReference>
<keyword evidence="12" id="KW-0739">Sodium transport</keyword>
<feature type="transmembrane region" description="Helical" evidence="23">
    <location>
        <begin position="382"/>
        <end position="402"/>
    </location>
</feature>
<evidence type="ECO:0000256" key="13">
    <source>
        <dbReference type="ARBA" id="ARBA00023267"/>
    </source>
</evidence>
<dbReference type="NCBIfam" id="TIGR00813">
    <property type="entry name" value="sss"/>
    <property type="match status" value="1"/>
</dbReference>
<dbReference type="Gene3D" id="1.20.1730.10">
    <property type="entry name" value="Sodium/glucose cotransporter"/>
    <property type="match status" value="1"/>
</dbReference>
<evidence type="ECO:0000256" key="15">
    <source>
        <dbReference type="ARBA" id="ARBA00050243"/>
    </source>
</evidence>
<keyword evidence="4" id="KW-1003">Cell membrane</keyword>
<evidence type="ECO:0000256" key="5">
    <source>
        <dbReference type="ARBA" id="ARBA00022692"/>
    </source>
</evidence>
<dbReference type="GO" id="GO:0006814">
    <property type="term" value="P:sodium ion transport"/>
    <property type="evidence" value="ECO:0007669"/>
    <property type="project" value="UniProtKB-KW"/>
</dbReference>
<evidence type="ECO:0000313" key="25">
    <source>
        <dbReference type="Proteomes" id="UP001274896"/>
    </source>
</evidence>
<protein>
    <recommendedName>
        <fullName evidence="20">Sodium-dependent multivitamin transporter</fullName>
    </recommendedName>
    <alternativeName>
        <fullName evidence="21">Solute carrier family 5 member 6</fullName>
    </alternativeName>
</protein>
<feature type="transmembrane region" description="Helical" evidence="23">
    <location>
        <begin position="14"/>
        <end position="33"/>
    </location>
</feature>
<evidence type="ECO:0000256" key="10">
    <source>
        <dbReference type="ARBA" id="ARBA00023136"/>
    </source>
</evidence>
<evidence type="ECO:0000256" key="3">
    <source>
        <dbReference type="ARBA" id="ARBA00022448"/>
    </source>
</evidence>
<dbReference type="GO" id="GO:0015887">
    <property type="term" value="P:pantothenate transmembrane transport"/>
    <property type="evidence" value="ECO:0007669"/>
    <property type="project" value="UniProtKB-ARBA"/>
</dbReference>
<feature type="transmembrane region" description="Helical" evidence="23">
    <location>
        <begin position="240"/>
        <end position="258"/>
    </location>
</feature>
<evidence type="ECO:0000256" key="9">
    <source>
        <dbReference type="ARBA" id="ARBA00023065"/>
    </source>
</evidence>
<comment type="catalytic activity">
    <reaction evidence="17">
        <text>biotin(out) + 2 Na(+)(out) = biotin(in) + 2 Na(+)(in)</text>
        <dbReference type="Rhea" id="RHEA:73375"/>
        <dbReference type="ChEBI" id="CHEBI:29101"/>
        <dbReference type="ChEBI" id="CHEBI:57586"/>
    </reaction>
</comment>
<dbReference type="PANTHER" id="PTHR42985:SF2">
    <property type="entry name" value="SODIUM-DEPENDENT MULTIVITAMIN TRANSPORTER"/>
    <property type="match status" value="1"/>
</dbReference>
<keyword evidence="5 23" id="KW-0812">Transmembrane</keyword>
<dbReference type="Pfam" id="PF00474">
    <property type="entry name" value="SSF"/>
    <property type="match status" value="1"/>
</dbReference>
<dbReference type="InterPro" id="IPR018212">
    <property type="entry name" value="Na/solute_symporter_CS"/>
</dbReference>
<evidence type="ECO:0000256" key="19">
    <source>
        <dbReference type="ARBA" id="ARBA00061728"/>
    </source>
</evidence>
<feature type="transmembrane region" description="Helical" evidence="23">
    <location>
        <begin position="84"/>
        <end position="107"/>
    </location>
</feature>
<gene>
    <name evidence="24" type="ORF">QTP70_013290</name>
</gene>
<comment type="caution">
    <text evidence="24">The sequence shown here is derived from an EMBL/GenBank/DDBJ whole genome shotgun (WGS) entry which is preliminary data.</text>
</comment>
<evidence type="ECO:0000256" key="17">
    <source>
        <dbReference type="ARBA" id="ARBA00052729"/>
    </source>
</evidence>
<organism evidence="24 25">
    <name type="scientific">Hemibagrus guttatus</name>
    <dbReference type="NCBI Taxonomy" id="175788"/>
    <lineage>
        <taxon>Eukaryota</taxon>
        <taxon>Metazoa</taxon>
        <taxon>Chordata</taxon>
        <taxon>Craniata</taxon>
        <taxon>Vertebrata</taxon>
        <taxon>Euteleostomi</taxon>
        <taxon>Actinopterygii</taxon>
        <taxon>Neopterygii</taxon>
        <taxon>Teleostei</taxon>
        <taxon>Ostariophysi</taxon>
        <taxon>Siluriformes</taxon>
        <taxon>Bagridae</taxon>
        <taxon>Hemibagrus</taxon>
    </lineage>
</organism>
<keyword evidence="10 23" id="KW-0472">Membrane</keyword>
<dbReference type="InterPro" id="IPR001734">
    <property type="entry name" value="Na/solute_symporter"/>
</dbReference>
<dbReference type="PROSITE" id="PS50283">
    <property type="entry name" value="NA_SOLUT_SYMP_3"/>
    <property type="match status" value="1"/>
</dbReference>
<feature type="transmembrane region" description="Helical" evidence="23">
    <location>
        <begin position="161"/>
        <end position="181"/>
    </location>
</feature>
<name>A0AAE0Q9T4_9TELE</name>
<dbReference type="InterPro" id="IPR051163">
    <property type="entry name" value="Sodium:Solute_Symporter_SSF"/>
</dbReference>
<keyword evidence="25" id="KW-1185">Reference proteome</keyword>
<dbReference type="AlphaFoldDB" id="A0AAE0Q9T4"/>
<comment type="subunit">
    <text evidence="19">Interacts with PDZD11.</text>
</comment>
<keyword evidence="7 23" id="KW-1133">Transmembrane helix</keyword>